<evidence type="ECO:0000313" key="1">
    <source>
        <dbReference type="EMBL" id="XAI71138.1"/>
    </source>
</evidence>
<reference evidence="1" key="1">
    <citation type="journal article" date="2024" name="J. Gen. Virol.">
        <title>Novel phages of Pseudomonas syringae unveil numerous potential auxiliary metabolic genes.</title>
        <authorList>
            <person name="Feltin C."/>
            <person name="Garneau J.R."/>
            <person name="Morris C.E."/>
            <person name="Berard A."/>
            <person name="Torres-Barcelo C."/>
        </authorList>
    </citation>
    <scope>NUCLEOTIDE SEQUENCE</scope>
</reference>
<name>A0AAU6W3J5_9VIRU</name>
<proteinExistence type="predicted"/>
<gene>
    <name evidence="1" type="ORF">Cygsa01_00092</name>
</gene>
<sequence>MNAPTNAKIHVSASELKRRDVVIFPSGFARVVHTVAVDTAKGTVHVTATDNSDCVFNVLDEVALVTRYVVASATTHNGAVTVVSLDDGTFIAEFAKACDAWNLVDILGAADHQQYGDAV</sequence>
<accession>A0AAU6W3J5</accession>
<protein>
    <submittedName>
        <fullName evidence="1">Uncharacterized protein</fullName>
    </submittedName>
</protein>
<organism evidence="1">
    <name type="scientific">Pseudomonas phage Cygsa01</name>
    <dbReference type="NCBI Taxonomy" id="3138529"/>
    <lineage>
        <taxon>Viruses</taxon>
    </lineage>
</organism>
<dbReference type="EMBL" id="PP179332">
    <property type="protein sequence ID" value="XAI71138.1"/>
    <property type="molecule type" value="Genomic_DNA"/>
</dbReference>